<dbReference type="RefSeq" id="WP_345438824.1">
    <property type="nucleotide sequence ID" value="NZ_BAABKO010000003.1"/>
</dbReference>
<dbReference type="InterPro" id="IPR037396">
    <property type="entry name" value="FMN_HAD"/>
</dbReference>
<comment type="similarity">
    <text evidence="5">Belongs to the FMN-dependent alpha-hydroxy acid dehydrogenase family.</text>
</comment>
<evidence type="ECO:0000256" key="1">
    <source>
        <dbReference type="ARBA" id="ARBA00001917"/>
    </source>
</evidence>
<comment type="cofactor">
    <cofactor evidence="1">
        <name>FMN</name>
        <dbReference type="ChEBI" id="CHEBI:58210"/>
    </cofactor>
</comment>
<evidence type="ECO:0000256" key="3">
    <source>
        <dbReference type="ARBA" id="ARBA00022643"/>
    </source>
</evidence>
<keyword evidence="8" id="KW-1185">Reference proteome</keyword>
<evidence type="ECO:0000256" key="2">
    <source>
        <dbReference type="ARBA" id="ARBA00022630"/>
    </source>
</evidence>
<evidence type="ECO:0000259" key="6">
    <source>
        <dbReference type="PROSITE" id="PS51349"/>
    </source>
</evidence>
<name>A0ABP9A7R7_9MICO</name>
<gene>
    <name evidence="7" type="ORF">GCM10023351_20670</name>
</gene>
<dbReference type="Pfam" id="PF01070">
    <property type="entry name" value="FMN_dh"/>
    <property type="match status" value="1"/>
</dbReference>
<dbReference type="EMBL" id="BAABKO010000003">
    <property type="protein sequence ID" value="GAA4775967.1"/>
    <property type="molecule type" value="Genomic_DNA"/>
</dbReference>
<reference evidence="8" key="1">
    <citation type="journal article" date="2019" name="Int. J. Syst. Evol. Microbiol.">
        <title>The Global Catalogue of Microorganisms (GCM) 10K type strain sequencing project: providing services to taxonomists for standard genome sequencing and annotation.</title>
        <authorList>
            <consortium name="The Broad Institute Genomics Platform"/>
            <consortium name="The Broad Institute Genome Sequencing Center for Infectious Disease"/>
            <person name="Wu L."/>
            <person name="Ma J."/>
        </authorList>
    </citation>
    <scope>NUCLEOTIDE SEQUENCE [LARGE SCALE GENOMIC DNA]</scope>
    <source>
        <strain evidence="8">JCM 18537</strain>
    </source>
</reference>
<dbReference type="PANTHER" id="PTHR10578:SF107">
    <property type="entry name" value="2-HYDROXYACID OXIDASE 1"/>
    <property type="match status" value="1"/>
</dbReference>
<feature type="domain" description="FMN hydroxy acid dehydrogenase" evidence="6">
    <location>
        <begin position="1"/>
        <end position="345"/>
    </location>
</feature>
<organism evidence="7 8">
    <name type="scientific">Microbacterium gilvum</name>
    <dbReference type="NCBI Taxonomy" id="1336204"/>
    <lineage>
        <taxon>Bacteria</taxon>
        <taxon>Bacillati</taxon>
        <taxon>Actinomycetota</taxon>
        <taxon>Actinomycetes</taxon>
        <taxon>Micrococcales</taxon>
        <taxon>Microbacteriaceae</taxon>
        <taxon>Microbacterium</taxon>
    </lineage>
</organism>
<evidence type="ECO:0000313" key="8">
    <source>
        <dbReference type="Proteomes" id="UP001501645"/>
    </source>
</evidence>
<evidence type="ECO:0000256" key="4">
    <source>
        <dbReference type="ARBA" id="ARBA00023002"/>
    </source>
</evidence>
<dbReference type="Gene3D" id="3.20.20.70">
    <property type="entry name" value="Aldolase class I"/>
    <property type="match status" value="1"/>
</dbReference>
<dbReference type="InterPro" id="IPR012133">
    <property type="entry name" value="Alpha-hydoxy_acid_DH_FMN"/>
</dbReference>
<evidence type="ECO:0000256" key="5">
    <source>
        <dbReference type="ARBA" id="ARBA00024042"/>
    </source>
</evidence>
<keyword evidence="2" id="KW-0285">Flavoprotein</keyword>
<dbReference type="InterPro" id="IPR000262">
    <property type="entry name" value="FMN-dep_DH"/>
</dbReference>
<comment type="caution">
    <text evidence="7">The sequence shown here is derived from an EMBL/GenBank/DDBJ whole genome shotgun (WGS) entry which is preliminary data.</text>
</comment>
<keyword evidence="3" id="KW-0288">FMN</keyword>
<dbReference type="PROSITE" id="PS51349">
    <property type="entry name" value="FMN_HYDROXY_ACID_DH_2"/>
    <property type="match status" value="1"/>
</dbReference>
<accession>A0ABP9A7R7</accession>
<protein>
    <submittedName>
        <fullName evidence="7">Alpha-hydroxy acid oxidase</fullName>
    </submittedName>
</protein>
<proteinExistence type="inferred from homology"/>
<sequence>MSRAEIEMLRRRAARRIPSHVVDYVAATADGVAEAEAGRWDAVELRPTALRGGAGPTLATTVLGTSVDHPLLVAPMAQQVAAHPDGEAATGRAVASSGSLLGVSTNTAIPFARIAEQGAPWWFQTYVLAERELTYVLAERAASAGASAILLTVELTALRVPAHVEPVNWPEGRARARLANLTADERARIEGRPTTAPGLDEIARLREATGLPVVVKGVLRGDDARRAVDAGAAGVLVSTHGHRRMAGSVLVPDALCEVVDAVGADAEVYVDGGIRDGRHALAALALGARAVFVGRPVWWALAAGGAEGVGALLDGLAEELRTAMAQSGVSSADEAHALRLARVPRRQAPDSR</sequence>
<keyword evidence="4" id="KW-0560">Oxidoreductase</keyword>
<dbReference type="PANTHER" id="PTHR10578">
    <property type="entry name" value="S -2-HYDROXY-ACID OXIDASE-RELATED"/>
    <property type="match status" value="1"/>
</dbReference>
<dbReference type="SUPFAM" id="SSF51395">
    <property type="entry name" value="FMN-linked oxidoreductases"/>
    <property type="match status" value="1"/>
</dbReference>
<dbReference type="PIRSF" id="PIRSF000138">
    <property type="entry name" value="Al-hdrx_acd_dh"/>
    <property type="match status" value="1"/>
</dbReference>
<evidence type="ECO:0000313" key="7">
    <source>
        <dbReference type="EMBL" id="GAA4775967.1"/>
    </source>
</evidence>
<dbReference type="Proteomes" id="UP001501645">
    <property type="component" value="Unassembled WGS sequence"/>
</dbReference>
<dbReference type="InterPro" id="IPR013785">
    <property type="entry name" value="Aldolase_TIM"/>
</dbReference>